<proteinExistence type="inferred from homology"/>
<keyword evidence="2" id="KW-0677">Repeat</keyword>
<feature type="repeat" description="PPR" evidence="3">
    <location>
        <begin position="44"/>
        <end position="78"/>
    </location>
</feature>
<dbReference type="Gene3D" id="1.25.40.10">
    <property type="entry name" value="Tetratricopeptide repeat domain"/>
    <property type="match status" value="1"/>
</dbReference>
<accession>A0A6A4LEE2</accession>
<evidence type="ECO:0000313" key="5">
    <source>
        <dbReference type="Proteomes" id="UP000428333"/>
    </source>
</evidence>
<gene>
    <name evidence="4" type="ORF">C3L33_15039</name>
</gene>
<evidence type="ECO:0000256" key="1">
    <source>
        <dbReference type="ARBA" id="ARBA00007626"/>
    </source>
</evidence>
<name>A0A6A4LEE2_9ERIC</name>
<dbReference type="PANTHER" id="PTHR47941">
    <property type="entry name" value="PENTATRICOPEPTIDE REPEAT-CONTAINING PROTEIN 3, MITOCHONDRIAL"/>
    <property type="match status" value="1"/>
</dbReference>
<dbReference type="PROSITE" id="PS51375">
    <property type="entry name" value="PPR"/>
    <property type="match status" value="2"/>
</dbReference>
<keyword evidence="5" id="KW-1185">Reference proteome</keyword>
<comment type="similarity">
    <text evidence="1">Belongs to the PPR family. P subfamily.</text>
</comment>
<dbReference type="Pfam" id="PF13041">
    <property type="entry name" value="PPR_2"/>
    <property type="match status" value="1"/>
</dbReference>
<reference evidence="4 5" key="1">
    <citation type="journal article" date="2019" name="Genome Biol. Evol.">
        <title>The Rhododendron genome and chromosomal organization provide insight into shared whole-genome duplications across the heath family (Ericaceae).</title>
        <authorList>
            <person name="Soza V.L."/>
            <person name="Lindsley D."/>
            <person name="Waalkes A."/>
            <person name="Ramage E."/>
            <person name="Patwardhan R.P."/>
            <person name="Burton J.N."/>
            <person name="Adey A."/>
            <person name="Kumar A."/>
            <person name="Qiu R."/>
            <person name="Shendure J."/>
            <person name="Hall B."/>
        </authorList>
    </citation>
    <scope>NUCLEOTIDE SEQUENCE [LARGE SCALE GENOMIC DNA]</scope>
    <source>
        <strain evidence="4">RSF 1966-606</strain>
    </source>
</reference>
<dbReference type="InterPro" id="IPR002885">
    <property type="entry name" value="PPR_rpt"/>
</dbReference>
<organism evidence="4 5">
    <name type="scientific">Rhododendron williamsianum</name>
    <dbReference type="NCBI Taxonomy" id="262921"/>
    <lineage>
        <taxon>Eukaryota</taxon>
        <taxon>Viridiplantae</taxon>
        <taxon>Streptophyta</taxon>
        <taxon>Embryophyta</taxon>
        <taxon>Tracheophyta</taxon>
        <taxon>Spermatophyta</taxon>
        <taxon>Magnoliopsida</taxon>
        <taxon>eudicotyledons</taxon>
        <taxon>Gunneridae</taxon>
        <taxon>Pentapetalae</taxon>
        <taxon>asterids</taxon>
        <taxon>Ericales</taxon>
        <taxon>Ericaceae</taxon>
        <taxon>Ericoideae</taxon>
        <taxon>Rhodoreae</taxon>
        <taxon>Rhododendron</taxon>
    </lineage>
</organism>
<comment type="caution">
    <text evidence="4">The sequence shown here is derived from an EMBL/GenBank/DDBJ whole genome shotgun (WGS) entry which is preliminary data.</text>
</comment>
<dbReference type="OrthoDB" id="10497808at2759"/>
<protein>
    <recommendedName>
        <fullName evidence="6">Pentatricopeptide repeat-containing protein</fullName>
    </recommendedName>
</protein>
<dbReference type="Proteomes" id="UP000428333">
    <property type="component" value="Linkage Group LG09"/>
</dbReference>
<sequence length="318" mass="34521">MQDRGITPNTVVYGILINGMCEAGKIEDARKLFSSISAKGLKPNVKTYTALIGGLCKEALLDEAEELLLQMEGDGCPPNDVTYNIVVRAFLKRGDKHKIVGHSVLCYVKLKYSFVKPRKLIKLLKVELLRSSALAYEAKPESGTSVISWQDRIRELEKHGVKKGSGKRVVLVATDHAKEEKKMGIQRGGMATLVELNKMETSPIGSQGDGLNACGLGGPWMAVELYWLGGVSGWSTGYYGRYGWLGAVGCDGGGSLANSYPGGLRAMMTVDYGYLWMWSRGFEGYSKDAAIQESNCHIGVLFMLDLGSIGNLFIAFGG</sequence>
<evidence type="ECO:0000256" key="3">
    <source>
        <dbReference type="PROSITE-ProRule" id="PRU00708"/>
    </source>
</evidence>
<evidence type="ECO:0008006" key="6">
    <source>
        <dbReference type="Google" id="ProtNLM"/>
    </source>
</evidence>
<dbReference type="NCBIfam" id="TIGR00756">
    <property type="entry name" value="PPR"/>
    <property type="match status" value="2"/>
</dbReference>
<dbReference type="InterPro" id="IPR011990">
    <property type="entry name" value="TPR-like_helical_dom_sf"/>
</dbReference>
<evidence type="ECO:0000256" key="2">
    <source>
        <dbReference type="ARBA" id="ARBA00022737"/>
    </source>
</evidence>
<feature type="repeat" description="PPR" evidence="3">
    <location>
        <begin position="9"/>
        <end position="43"/>
    </location>
</feature>
<evidence type="ECO:0000313" key="4">
    <source>
        <dbReference type="EMBL" id="KAE9453067.1"/>
    </source>
</evidence>
<feature type="non-terminal residue" evidence="4">
    <location>
        <position position="1"/>
    </location>
</feature>
<dbReference type="EMBL" id="QEFC01002315">
    <property type="protein sequence ID" value="KAE9453067.1"/>
    <property type="molecule type" value="Genomic_DNA"/>
</dbReference>
<dbReference type="AlphaFoldDB" id="A0A6A4LEE2"/>